<reference evidence="2" key="2">
    <citation type="submission" date="2010-04" db="EMBL/GenBank/DDBJ databases">
        <authorList>
            <person name="Buell R."/>
            <person name="Hamilton J."/>
            <person name="Hostetler J."/>
        </authorList>
    </citation>
    <scope>NUCLEOTIDE SEQUENCE [LARGE SCALE GENOMIC DNA]</scope>
    <source>
        <strain evidence="2">DAOM:BR144</strain>
    </source>
</reference>
<reference evidence="2" key="1">
    <citation type="journal article" date="2010" name="Genome Biol.">
        <title>Genome sequence of the necrotrophic plant pathogen Pythium ultimum reveals original pathogenicity mechanisms and effector repertoire.</title>
        <authorList>
            <person name="Levesque C.A."/>
            <person name="Brouwer H."/>
            <person name="Cano L."/>
            <person name="Hamilton J.P."/>
            <person name="Holt C."/>
            <person name="Huitema E."/>
            <person name="Raffaele S."/>
            <person name="Robideau G.P."/>
            <person name="Thines M."/>
            <person name="Win J."/>
            <person name="Zerillo M.M."/>
            <person name="Beakes G.W."/>
            <person name="Boore J.L."/>
            <person name="Busam D."/>
            <person name="Dumas B."/>
            <person name="Ferriera S."/>
            <person name="Fuerstenberg S.I."/>
            <person name="Gachon C.M."/>
            <person name="Gaulin E."/>
            <person name="Govers F."/>
            <person name="Grenville-Briggs L."/>
            <person name="Horner N."/>
            <person name="Hostetler J."/>
            <person name="Jiang R.H."/>
            <person name="Johnson J."/>
            <person name="Krajaejun T."/>
            <person name="Lin H."/>
            <person name="Meijer H.J."/>
            <person name="Moore B."/>
            <person name="Morris P."/>
            <person name="Phuntmart V."/>
            <person name="Puiu D."/>
            <person name="Shetty J."/>
            <person name="Stajich J.E."/>
            <person name="Tripathy S."/>
            <person name="Wawra S."/>
            <person name="van West P."/>
            <person name="Whitty B.R."/>
            <person name="Coutinho P.M."/>
            <person name="Henrissat B."/>
            <person name="Martin F."/>
            <person name="Thomas P.D."/>
            <person name="Tyler B.M."/>
            <person name="De Vries R.P."/>
            <person name="Kamoun S."/>
            <person name="Yandell M."/>
            <person name="Tisserat N."/>
            <person name="Buell C.R."/>
        </authorList>
    </citation>
    <scope>NUCLEOTIDE SEQUENCE</scope>
    <source>
        <strain evidence="2">DAOM:BR144</strain>
    </source>
</reference>
<sequence length="174" mass="19637">MEDWEHVHFELPTDFHETTRDYLNLAIRAAIDMHIHDLVPGDATFVTNMRRLEPELSYGPHPRVGAPLPAGLLRFGQYHTLKVEIGVSRGWTKLDCKANEWFTYPGVQYILSIRLSPALQVHQYRLDSVMNGAFEEDPRTPIADIVNPTLVVLDSHRLLGRLAHAPLPAGSVPT</sequence>
<dbReference type="InParanoid" id="K3W8Q4"/>
<evidence type="ECO:0000313" key="1">
    <source>
        <dbReference type="EnsemblProtists" id="PYU1_T001345"/>
    </source>
</evidence>
<dbReference type="EnsemblProtists" id="PYU1_T001345">
    <property type="protein sequence ID" value="PYU1_T001345"/>
    <property type="gene ID" value="PYU1_G001345"/>
</dbReference>
<keyword evidence="2" id="KW-1185">Reference proteome</keyword>
<reference evidence="1" key="3">
    <citation type="submission" date="2015-02" db="UniProtKB">
        <authorList>
            <consortium name="EnsemblProtists"/>
        </authorList>
    </citation>
    <scope>IDENTIFICATION</scope>
    <source>
        <strain evidence="1">DAOM BR144</strain>
    </source>
</reference>
<organism evidence="1 2">
    <name type="scientific">Globisporangium ultimum (strain ATCC 200006 / CBS 805.95 / DAOM BR144)</name>
    <name type="common">Pythium ultimum</name>
    <dbReference type="NCBI Taxonomy" id="431595"/>
    <lineage>
        <taxon>Eukaryota</taxon>
        <taxon>Sar</taxon>
        <taxon>Stramenopiles</taxon>
        <taxon>Oomycota</taxon>
        <taxon>Peronosporomycetes</taxon>
        <taxon>Pythiales</taxon>
        <taxon>Pythiaceae</taxon>
        <taxon>Globisporangium</taxon>
    </lineage>
</organism>
<name>K3W8Q4_GLOUD</name>
<dbReference type="AlphaFoldDB" id="K3W8Q4"/>
<dbReference type="eggNOG" id="ENOG502SQNF">
    <property type="taxonomic scope" value="Eukaryota"/>
</dbReference>
<proteinExistence type="predicted"/>
<dbReference type="EMBL" id="GL376626">
    <property type="status" value="NOT_ANNOTATED_CDS"/>
    <property type="molecule type" value="Genomic_DNA"/>
</dbReference>
<dbReference type="OMA" id="CKANEWF"/>
<dbReference type="Proteomes" id="UP000019132">
    <property type="component" value="Unassembled WGS sequence"/>
</dbReference>
<dbReference type="VEuPathDB" id="FungiDB:PYU1_G001345"/>
<evidence type="ECO:0000313" key="2">
    <source>
        <dbReference type="Proteomes" id="UP000019132"/>
    </source>
</evidence>
<protein>
    <submittedName>
        <fullName evidence="1">Uncharacterized protein</fullName>
    </submittedName>
</protein>
<dbReference type="HOGENOM" id="CLU_093332_0_0_1"/>
<accession>K3W8Q4</accession>